<dbReference type="EMBL" id="JBCFQK010000001">
    <property type="protein sequence ID" value="MFA9192902.1"/>
    <property type="molecule type" value="Genomic_DNA"/>
</dbReference>
<evidence type="ECO:0008006" key="3">
    <source>
        <dbReference type="Google" id="ProtNLM"/>
    </source>
</evidence>
<evidence type="ECO:0000313" key="1">
    <source>
        <dbReference type="EMBL" id="MFA9192902.1"/>
    </source>
</evidence>
<proteinExistence type="predicted"/>
<gene>
    <name evidence="1" type="ORF">AAGV33_00685</name>
</gene>
<dbReference type="Proteomes" id="UP001574170">
    <property type="component" value="Unassembled WGS sequence"/>
</dbReference>
<sequence length="408" mass="47888">MSTIQDQHTAGPIAIGFDYQFYYFMYLAIDLKQGQKIGFEVKDDVHIDKQDGTTILYQTKHSIVKNANGDIQNLTTLDIDLWKTLNNWTDFINADKKNSSFLNENEFILVTNKSENNNDFITTLTLFKFDNDIDKVVLKINELEKKTQDETLRKYIKNFGKISKNKLKLFLKKLVIETDNDGIIKKIKNRILEKYYQADLVDPIFESLSSNLNMAKYLDIKDRKKFEISSEDFAKKFGKCFKVATEIKPLPRREFPVLLPDDLENQIFIKQLLDIGEIQTGSNDIRDYTTQMLKFLNHFTYWSEEENFILLTDIKEFKNNSIQIWTNEFKSKYRQIERKVSAGAFLNDLEDDVKNLALDLVDYIRKQDLSIPGFSALGVEFSNGHYYSLSDNLEIGWHFDWENKYKNK</sequence>
<comment type="caution">
    <text evidence="1">The sequence shown here is derived from an EMBL/GenBank/DDBJ whole genome shotgun (WGS) entry which is preliminary data.</text>
</comment>
<dbReference type="RefSeq" id="WP_373389979.1">
    <property type="nucleotide sequence ID" value="NZ_JBCFQK010000001.1"/>
</dbReference>
<name>A0ABV4TJ21_9FLAO</name>
<organism evidence="1 2">
    <name type="scientific">Flavobacterium magnesitis</name>
    <dbReference type="NCBI Taxonomy" id="3138077"/>
    <lineage>
        <taxon>Bacteria</taxon>
        <taxon>Pseudomonadati</taxon>
        <taxon>Bacteroidota</taxon>
        <taxon>Flavobacteriia</taxon>
        <taxon>Flavobacteriales</taxon>
        <taxon>Flavobacteriaceae</taxon>
        <taxon>Flavobacterium</taxon>
    </lineage>
</organism>
<accession>A0ABV4TJ21</accession>
<evidence type="ECO:0000313" key="2">
    <source>
        <dbReference type="Proteomes" id="UP001574170"/>
    </source>
</evidence>
<reference evidence="1 2" key="1">
    <citation type="submission" date="2024-04" db="EMBL/GenBank/DDBJ databases">
        <title>New Clade of Flavobacterium.</title>
        <authorList>
            <person name="Matos L."/>
            <person name="Proenca D.N."/>
            <person name="Fransisco R.M."/>
            <person name="Chung A.P."/>
            <person name="Maccario L."/>
            <person name="Sorensen S.J."/>
            <person name="Morais P.V."/>
        </authorList>
    </citation>
    <scope>NUCLEOTIDE SEQUENCE [LARGE SCALE GENOMIC DNA]</scope>
    <source>
        <strain evidence="1 2">FBOR7N2.3</strain>
    </source>
</reference>
<keyword evidence="2" id="KW-1185">Reference proteome</keyword>
<protein>
    <recommendedName>
        <fullName evidence="3">CD-NTase associated protein 4-like DNA endonuclease domain-containing protein</fullName>
    </recommendedName>
</protein>